<dbReference type="GO" id="GO:0043023">
    <property type="term" value="F:ribosomal large subunit binding"/>
    <property type="evidence" value="ECO:0007669"/>
    <property type="project" value="TreeGrafter"/>
</dbReference>
<dbReference type="Pfam" id="PF22999">
    <property type="entry name" value="LTN1_E3_ligase_6th"/>
    <property type="match status" value="1"/>
</dbReference>
<evidence type="ECO:0000256" key="6">
    <source>
        <dbReference type="ARBA" id="ARBA00017157"/>
    </source>
</evidence>
<dbReference type="HOGENOM" id="CLU_000945_0_0_1"/>
<evidence type="ECO:0000256" key="16">
    <source>
        <dbReference type="RuleBase" id="RU367090"/>
    </source>
</evidence>
<dbReference type="InterPro" id="IPR016024">
    <property type="entry name" value="ARM-type_fold"/>
</dbReference>
<dbReference type="PANTHER" id="PTHR12389:SF0">
    <property type="entry name" value="E3 UBIQUITIN-PROTEIN LIGASE LISTERIN"/>
    <property type="match status" value="1"/>
</dbReference>
<keyword evidence="10" id="KW-0677">Repeat</keyword>
<dbReference type="GO" id="GO:0072344">
    <property type="term" value="P:rescue of stalled ribosome"/>
    <property type="evidence" value="ECO:0007669"/>
    <property type="project" value="UniProtKB-UniRule"/>
</dbReference>
<feature type="compositionally biased region" description="Acidic residues" evidence="17">
    <location>
        <begin position="424"/>
        <end position="439"/>
    </location>
</feature>
<comment type="subunit">
    <text evidence="16">Component of the ribosome quality control complex (RQC).</text>
</comment>
<dbReference type="STRING" id="765440.A0A0C3FEA8"/>
<comment type="catalytic activity">
    <reaction evidence="1 16">
        <text>S-ubiquitinyl-[E2 ubiquitin-conjugating enzyme]-L-cysteine + [acceptor protein]-L-lysine = [E2 ubiquitin-conjugating enzyme]-L-cysteine + N(6)-ubiquitinyl-[acceptor protein]-L-lysine.</text>
        <dbReference type="EC" id="2.3.2.27"/>
    </reaction>
</comment>
<evidence type="ECO:0000256" key="9">
    <source>
        <dbReference type="ARBA" id="ARBA00022723"/>
    </source>
</evidence>
<dbReference type="GO" id="GO:1990112">
    <property type="term" value="C:RQC complex"/>
    <property type="evidence" value="ECO:0007669"/>
    <property type="project" value="UniProtKB-UniRule"/>
</dbReference>
<evidence type="ECO:0000256" key="8">
    <source>
        <dbReference type="ARBA" id="ARBA00022679"/>
    </source>
</evidence>
<dbReference type="InterPro" id="IPR039795">
    <property type="entry name" value="LTN1/Rkr1"/>
</dbReference>
<evidence type="ECO:0000256" key="2">
    <source>
        <dbReference type="ARBA" id="ARBA00004514"/>
    </source>
</evidence>
<comment type="function">
    <text evidence="16">E3 ubiquitin-protein ligase. Component of the ribosome quality control complex (RQC), a ribosome-associated complex that mediates ubiquitination and extraction of incompletely synthesized nascent chains for proteasomal degradation.</text>
</comment>
<keyword evidence="12 16" id="KW-0833">Ubl conjugation pathway</keyword>
<comment type="similarity">
    <text evidence="4 16">Belongs to the LTN1 family.</text>
</comment>
<evidence type="ECO:0000256" key="3">
    <source>
        <dbReference type="ARBA" id="ARBA00004906"/>
    </source>
</evidence>
<dbReference type="SMART" id="SM00744">
    <property type="entry name" value="RINGv"/>
    <property type="match status" value="1"/>
</dbReference>
<feature type="region of interest" description="Disordered" evidence="17">
    <location>
        <begin position="248"/>
        <end position="288"/>
    </location>
</feature>
<dbReference type="GO" id="GO:1990116">
    <property type="term" value="P:ribosome-associated ubiquitin-dependent protein catabolic process"/>
    <property type="evidence" value="ECO:0007669"/>
    <property type="project" value="UniProtKB-UniRule"/>
</dbReference>
<dbReference type="CDD" id="cd16491">
    <property type="entry name" value="RING-CH-C4HC3_LTN1"/>
    <property type="match status" value="1"/>
</dbReference>
<evidence type="ECO:0000256" key="11">
    <source>
        <dbReference type="ARBA" id="ARBA00022771"/>
    </source>
</evidence>
<dbReference type="Gene3D" id="3.30.40.10">
    <property type="entry name" value="Zinc/RING finger domain, C3HC4 (zinc finger)"/>
    <property type="match status" value="1"/>
</dbReference>
<dbReference type="InterPro" id="IPR054477">
    <property type="entry name" value="LTN1_E3_ligase_6th"/>
</dbReference>
<sequence>MAKGKSSASAGTRKKHARKAAGPAQPPEAIPKEKKAKGKDKGKNKEPRQKIYIPPVKPAPIQPDPLDTMGLARQLPPELLVVLRLFGKKDAVTKRRALEELQSGWVDESRKEGDDSPIVSTLVTMLPVWLHHVPALFLHPSKRIRLLTSSLHMSLLHIPAVRDQIFFFLRETASTDQAESILGTWCMASHDIDRQVSTHAHRSWTDAIGDGDTKLVLDEPSLLSFVQRALLDPGGVYLYLNPVPPVVAPPPSRKIPGRPVPTQTKREDSDTVPRTKGEGDDENEQDRKARLRVSAFGAITWVLETRAKSAKENSIDDLMGLFGNPALWTSLHHAETSPLADLESFGWNQPVVRKSAWTTLQALLRYWKGSMERMLPTLSTAVLRSAWVEPDAAVQGVMWQPLLTFLKEFSSAWTLVGTDKVGDRDEDDYNSEDSDEETNDVTSQSQEAKPAGFPNRSIAYREFLQFLELGCSGSPSQGYPTIVIILSTIPSPILAPPTDFFTSFWAAIDGRALSSLDRSATSAAFLSSLLECTIFLIRRLRSSTVDDDDLLADAGSEELDQVNGTENAKRLVGEQFGRVWNELVTHKLKVQPDVAAKLMAQTLISLNKINGDVFRAAWNALATAIKKELQTLNTTPLFLISTMLKVFDDLFEDDTSPKLATSAVIEEIAHFSLDQCENALMLDQSEESALEKSAISLVTLFNAFGPKLFLDPEFSLRMDDIVKQNAYRLLTISPSLIIVYLSRREDRDHCLQVWHAVLSGIVRHPDRLHSNLTSLLHASCNAALPDYLKPKANELDALVGASLTNVLSRSSPNGTVSLLSRLLASPGYFLSDSGFHAMLHTVISAFTRQVDHGLRDSAVSLPSFVPPLDFILAVYEARPPVASSIEIIASMLPCVFIFAYLFPTFCGSYDDTSFQQARNIWTLWLSEPQTEQHVQVLTIVKERLRALIVDIRARSTPEQLLQLISQSRHVLGVDIIHDMFPSPGEVDQMLRAMPSDPIHSSLAVLDPLLPPPSVYRHAPKPTQIYDNRGYSAYARLVCALLQVSIEDRQAARRNFWALQHFLALSIYADDLLQIPTASSAAFQKNTSGNDLRNIITMVHQITTYLLTSPMNRELHLKVITAVCEDRSDISLGGLGGFLADFITISKRDDNVMDSRILRRVLQPVLSDVSMDEADQWMILARRLEKTAPQASMAIVSSITQFAPEPPRLDRYRNELAAGLLGIPATKANTEGLLSLRKLSATAPDPASDVAFLSQPRAVNVVKAFQQWITSDEDVDEEVESEMTLIFIHLAPLLQNVSGAHWEFMFDIIENNLENCSFADDITLVALARTLRLIVAIQDLALTTKTLRADWEKRHISILTLVRDLVAEPSDAISAPRSVCRELVLSIVQDLPVSMIDRDTLSKMCHLLTDSSVEVQKMAYQLLHEAAKKRTEYLVIELGVDTENAVEAQLPVELIDILQQSLSLGDGLEDNENNILGYMIGWLLAFDLFTNASLRVRSGYINHIRNLDIIATHFVPSILGLLELYDGVKKAFKLDFWAVDEYYLDFYESGTSISLQLLASHLFYRALLTVPSLIRAWLLDCTDRQLSSSVVSYTSQYFSPVIIRTELAHVKSPETVAELTDENMTVKVAQAVNEVTASYLVDEHQLEITLKMPMDWPLHTIEIKDTKKVGVLEDRWRAWVFGIQQIIWSQNGRIVDGLSLFKKNVALHFEGQVECAICYSIISVMDGTLPRKPCRTCKNRFHAGCLYKWFNTSHSSSCPLCRSDIM</sequence>
<keyword evidence="11 15" id="KW-0863">Zinc-finger</keyword>
<dbReference type="UniPathway" id="UPA00143"/>
<dbReference type="Pfam" id="PF13639">
    <property type="entry name" value="zf-RING_2"/>
    <property type="match status" value="1"/>
</dbReference>
<reference evidence="19 20" key="1">
    <citation type="submission" date="2014-04" db="EMBL/GenBank/DDBJ databases">
        <authorList>
            <consortium name="DOE Joint Genome Institute"/>
            <person name="Kuo A."/>
            <person name="Tarkka M."/>
            <person name="Buscot F."/>
            <person name="Kohler A."/>
            <person name="Nagy L.G."/>
            <person name="Floudas D."/>
            <person name="Copeland A."/>
            <person name="Barry K.W."/>
            <person name="Cichocki N."/>
            <person name="Veneault-Fourrey C."/>
            <person name="LaButti K."/>
            <person name="Lindquist E.A."/>
            <person name="Lipzen A."/>
            <person name="Lundell T."/>
            <person name="Morin E."/>
            <person name="Murat C."/>
            <person name="Sun H."/>
            <person name="Tunlid A."/>
            <person name="Henrissat B."/>
            <person name="Grigoriev I.V."/>
            <person name="Hibbett D.S."/>
            <person name="Martin F."/>
            <person name="Nordberg H.P."/>
            <person name="Cantor M.N."/>
            <person name="Hua S.X."/>
        </authorList>
    </citation>
    <scope>NUCLEOTIDE SEQUENCE [LARGE SCALE GENOMIC DNA]</scope>
    <source>
        <strain evidence="19 20">F 1598</strain>
    </source>
</reference>
<feature type="compositionally biased region" description="Basic and acidic residues" evidence="17">
    <location>
        <begin position="264"/>
        <end position="278"/>
    </location>
</feature>
<dbReference type="SUPFAM" id="SSF57850">
    <property type="entry name" value="RING/U-box"/>
    <property type="match status" value="1"/>
</dbReference>
<reference evidence="20" key="2">
    <citation type="submission" date="2015-01" db="EMBL/GenBank/DDBJ databases">
        <title>Evolutionary Origins and Diversification of the Mycorrhizal Mutualists.</title>
        <authorList>
            <consortium name="DOE Joint Genome Institute"/>
            <consortium name="Mycorrhizal Genomics Consortium"/>
            <person name="Kohler A."/>
            <person name="Kuo A."/>
            <person name="Nagy L.G."/>
            <person name="Floudas D."/>
            <person name="Copeland A."/>
            <person name="Barry K.W."/>
            <person name="Cichocki N."/>
            <person name="Veneault-Fourrey C."/>
            <person name="LaButti K."/>
            <person name="Lindquist E.A."/>
            <person name="Lipzen A."/>
            <person name="Lundell T."/>
            <person name="Morin E."/>
            <person name="Murat C."/>
            <person name="Riley R."/>
            <person name="Ohm R."/>
            <person name="Sun H."/>
            <person name="Tunlid A."/>
            <person name="Henrissat B."/>
            <person name="Grigoriev I.V."/>
            <person name="Hibbett D.S."/>
            <person name="Martin F."/>
        </authorList>
    </citation>
    <scope>NUCLEOTIDE SEQUENCE [LARGE SCALE GENOMIC DNA]</scope>
    <source>
        <strain evidence="20">F 1598</strain>
    </source>
</reference>
<evidence type="ECO:0000256" key="10">
    <source>
        <dbReference type="ARBA" id="ARBA00022737"/>
    </source>
</evidence>
<dbReference type="SUPFAM" id="SSF48371">
    <property type="entry name" value="ARM repeat"/>
    <property type="match status" value="1"/>
</dbReference>
<dbReference type="InterPro" id="IPR039804">
    <property type="entry name" value="RING-CH-C4HC3_LTN1"/>
</dbReference>
<evidence type="ECO:0000256" key="13">
    <source>
        <dbReference type="ARBA" id="ARBA00022833"/>
    </source>
</evidence>
<dbReference type="EMBL" id="KN833018">
    <property type="protein sequence ID" value="KIM78206.1"/>
    <property type="molecule type" value="Genomic_DNA"/>
</dbReference>
<keyword evidence="7" id="KW-0963">Cytoplasm</keyword>
<dbReference type="PANTHER" id="PTHR12389">
    <property type="entry name" value="ZINC FINGER PROTEIN 294"/>
    <property type="match status" value="1"/>
</dbReference>
<accession>A0A0C3FEA8</accession>
<gene>
    <name evidence="19" type="ORF">PILCRDRAFT_824685</name>
</gene>
<evidence type="ECO:0000313" key="19">
    <source>
        <dbReference type="EMBL" id="KIM78206.1"/>
    </source>
</evidence>
<evidence type="ECO:0000256" key="5">
    <source>
        <dbReference type="ARBA" id="ARBA00012483"/>
    </source>
</evidence>
<dbReference type="EC" id="2.3.2.27" evidence="5 16"/>
<evidence type="ECO:0000256" key="15">
    <source>
        <dbReference type="PROSITE-ProRule" id="PRU00175"/>
    </source>
</evidence>
<evidence type="ECO:0000256" key="4">
    <source>
        <dbReference type="ARBA" id="ARBA00007997"/>
    </source>
</evidence>
<feature type="compositionally biased region" description="Basic and acidic residues" evidence="17">
    <location>
        <begin position="39"/>
        <end position="49"/>
    </location>
</feature>
<dbReference type="SMART" id="SM01197">
    <property type="entry name" value="FANCL_C"/>
    <property type="match status" value="1"/>
</dbReference>
<evidence type="ECO:0000256" key="17">
    <source>
        <dbReference type="SAM" id="MobiDB-lite"/>
    </source>
</evidence>
<organism evidence="19 20">
    <name type="scientific">Piloderma croceum (strain F 1598)</name>
    <dbReference type="NCBI Taxonomy" id="765440"/>
    <lineage>
        <taxon>Eukaryota</taxon>
        <taxon>Fungi</taxon>
        <taxon>Dikarya</taxon>
        <taxon>Basidiomycota</taxon>
        <taxon>Agaricomycotina</taxon>
        <taxon>Agaricomycetes</taxon>
        <taxon>Agaricomycetidae</taxon>
        <taxon>Atheliales</taxon>
        <taxon>Atheliaceae</taxon>
        <taxon>Piloderma</taxon>
    </lineage>
</organism>
<comment type="function">
    <text evidence="14">E3 ubiquitin-protein ligase component of the ribosome quality control complex (RQC), a ribosome-associated complex that mediates ubiquitination and extraction of incompletely synthesized nascent chains for proteasomal degradation. Mediates ubiquitination of proteins derived from mRNAs lacking stop codons (non-stop proteins) and other translation arrest products induced by poly-lysine sequences and tandem rare codons. Ubiquitination leads to CDC48 recruitment for extraction and degradation of the incomplete translation product. May indirectly play a role in chromatin function and transcription.</text>
</comment>
<evidence type="ECO:0000256" key="14">
    <source>
        <dbReference type="ARBA" id="ARBA00055150"/>
    </source>
</evidence>
<dbReference type="InterPro" id="IPR054478">
    <property type="entry name" value="LTN1_UBC"/>
</dbReference>
<dbReference type="PROSITE" id="PS50089">
    <property type="entry name" value="ZF_RING_2"/>
    <property type="match status" value="1"/>
</dbReference>
<evidence type="ECO:0000256" key="12">
    <source>
        <dbReference type="ARBA" id="ARBA00022786"/>
    </source>
</evidence>
<evidence type="ECO:0000256" key="1">
    <source>
        <dbReference type="ARBA" id="ARBA00000900"/>
    </source>
</evidence>
<dbReference type="GO" id="GO:0061630">
    <property type="term" value="F:ubiquitin protein ligase activity"/>
    <property type="evidence" value="ECO:0007669"/>
    <property type="project" value="UniProtKB-UniRule"/>
</dbReference>
<dbReference type="OrthoDB" id="6108at2759"/>
<comment type="pathway">
    <text evidence="3 16">Protein modification; protein ubiquitination.</text>
</comment>
<dbReference type="Pfam" id="PF22958">
    <property type="entry name" value="Ltn1_1st"/>
    <property type="match status" value="2"/>
</dbReference>
<dbReference type="InterPro" id="IPR011016">
    <property type="entry name" value="Znf_RING-CH"/>
</dbReference>
<evidence type="ECO:0000259" key="18">
    <source>
        <dbReference type="PROSITE" id="PS50089"/>
    </source>
</evidence>
<keyword evidence="8 16" id="KW-0808">Transferase</keyword>
<comment type="subcellular location">
    <subcellularLocation>
        <location evidence="2">Cytoplasm</location>
        <location evidence="2">Cytosol</location>
    </subcellularLocation>
</comment>
<dbReference type="GO" id="GO:0008270">
    <property type="term" value="F:zinc ion binding"/>
    <property type="evidence" value="ECO:0007669"/>
    <property type="project" value="UniProtKB-KW"/>
</dbReference>
<dbReference type="GO" id="GO:0016567">
    <property type="term" value="P:protein ubiquitination"/>
    <property type="evidence" value="ECO:0007669"/>
    <property type="project" value="UniProtKB-UniPathway"/>
</dbReference>
<feature type="region of interest" description="Disordered" evidence="17">
    <location>
        <begin position="1"/>
        <end position="62"/>
    </location>
</feature>
<dbReference type="InParanoid" id="A0A0C3FEA8"/>
<dbReference type="InterPro" id="IPR054476">
    <property type="entry name" value="Ltn1_N"/>
</dbReference>
<proteinExistence type="inferred from homology"/>
<evidence type="ECO:0000256" key="7">
    <source>
        <dbReference type="ARBA" id="ARBA00022490"/>
    </source>
</evidence>
<name>A0A0C3FEA8_PILCF</name>
<dbReference type="InterPro" id="IPR001841">
    <property type="entry name" value="Znf_RING"/>
</dbReference>
<keyword evidence="9 16" id="KW-0479">Metal-binding</keyword>
<dbReference type="Pfam" id="PF23009">
    <property type="entry name" value="UBC_like"/>
    <property type="match status" value="1"/>
</dbReference>
<feature type="region of interest" description="Disordered" evidence="17">
    <location>
        <begin position="423"/>
        <end position="451"/>
    </location>
</feature>
<dbReference type="FunFam" id="3.30.40.10:FF:000038">
    <property type="entry name" value="E3 ubiquitin-protein ligase listerin"/>
    <property type="match status" value="1"/>
</dbReference>
<keyword evidence="13 16" id="KW-0862">Zinc</keyword>
<evidence type="ECO:0000313" key="20">
    <source>
        <dbReference type="Proteomes" id="UP000054166"/>
    </source>
</evidence>
<protein>
    <recommendedName>
        <fullName evidence="6 16">E3 ubiquitin-protein ligase listerin</fullName>
        <ecNumber evidence="5 16">2.3.2.27</ecNumber>
    </recommendedName>
    <alternativeName>
        <fullName evidence="16">RING-type E3 ubiquitin transferase listerin</fullName>
    </alternativeName>
</protein>
<keyword evidence="20" id="KW-1185">Reference proteome</keyword>
<feature type="compositionally biased region" description="Polar residues" evidence="17">
    <location>
        <begin position="1"/>
        <end position="10"/>
    </location>
</feature>
<feature type="domain" description="RING-type" evidence="18">
    <location>
        <begin position="1714"/>
        <end position="1761"/>
    </location>
</feature>
<dbReference type="GO" id="GO:0005829">
    <property type="term" value="C:cytosol"/>
    <property type="evidence" value="ECO:0007669"/>
    <property type="project" value="UniProtKB-SubCell"/>
</dbReference>
<dbReference type="Proteomes" id="UP000054166">
    <property type="component" value="Unassembled WGS sequence"/>
</dbReference>
<dbReference type="InterPro" id="IPR013083">
    <property type="entry name" value="Znf_RING/FYVE/PHD"/>
</dbReference>